<name>A0ABQ1ZSH3_9BACL</name>
<dbReference type="EMBL" id="BMDD01000001">
    <property type="protein sequence ID" value="GGH73587.1"/>
    <property type="molecule type" value="Genomic_DNA"/>
</dbReference>
<keyword evidence="3" id="KW-1185">Reference proteome</keyword>
<comment type="caution">
    <text evidence="2">The sequence shown here is derived from an EMBL/GenBank/DDBJ whole genome shotgun (WGS) entry which is preliminary data.</text>
</comment>
<protein>
    <recommendedName>
        <fullName evidence="1">Na+-translocating membrane potential-generating system MpsC domain-containing protein</fullName>
    </recommendedName>
</protein>
<dbReference type="Pfam" id="PF10057">
    <property type="entry name" value="MpsC"/>
    <property type="match status" value="1"/>
</dbReference>
<evidence type="ECO:0000313" key="3">
    <source>
        <dbReference type="Proteomes" id="UP000605427"/>
    </source>
</evidence>
<gene>
    <name evidence="2" type="ORF">GCM10007362_12830</name>
</gene>
<reference evidence="3" key="1">
    <citation type="journal article" date="2019" name="Int. J. Syst. Evol. Microbiol.">
        <title>The Global Catalogue of Microorganisms (GCM) 10K type strain sequencing project: providing services to taxonomists for standard genome sequencing and annotation.</title>
        <authorList>
            <consortium name="The Broad Institute Genomics Platform"/>
            <consortium name="The Broad Institute Genome Sequencing Center for Infectious Disease"/>
            <person name="Wu L."/>
            <person name="Ma J."/>
        </authorList>
    </citation>
    <scope>NUCLEOTIDE SEQUENCE [LARGE SCALE GENOMIC DNA]</scope>
    <source>
        <strain evidence="3">CCM 8702</strain>
    </source>
</reference>
<dbReference type="InterPro" id="IPR018745">
    <property type="entry name" value="MpsC"/>
</dbReference>
<accession>A0ABQ1ZSH3</accession>
<organism evidence="2 3">
    <name type="scientific">Saccharibacillus endophyticus</name>
    <dbReference type="NCBI Taxonomy" id="2060666"/>
    <lineage>
        <taxon>Bacteria</taxon>
        <taxon>Bacillati</taxon>
        <taxon>Bacillota</taxon>
        <taxon>Bacilli</taxon>
        <taxon>Bacillales</taxon>
        <taxon>Paenibacillaceae</taxon>
        <taxon>Saccharibacillus</taxon>
    </lineage>
</organism>
<dbReference type="Proteomes" id="UP000605427">
    <property type="component" value="Unassembled WGS sequence"/>
</dbReference>
<evidence type="ECO:0000259" key="1">
    <source>
        <dbReference type="Pfam" id="PF10057"/>
    </source>
</evidence>
<proteinExistence type="predicted"/>
<feature type="domain" description="Na+-translocating membrane potential-generating system MpsC" evidence="1">
    <location>
        <begin position="4"/>
        <end position="108"/>
    </location>
</feature>
<evidence type="ECO:0000313" key="2">
    <source>
        <dbReference type="EMBL" id="GGH73587.1"/>
    </source>
</evidence>
<dbReference type="RefSeq" id="WP_172246999.1">
    <property type="nucleotide sequence ID" value="NZ_BMDD01000001.1"/>
</dbReference>
<sequence length="231" mass="26464">MTIEKITHSIQQTVFSLFETNFGKRPEAVRVSANEKCLIIRIEGFLGSIMETMIAEKSHGALNSTRELIVGYMLSQLDEDLSSELNLDVAHFYYDWNDSDLSCIISVVLRENEHYALDDPYPGKEEVHQKVVDITQKVQKVPEKVHSFWVDGDFLVVIRGGLLIELETALLEDGHESALRIAKRKVEKRYFAQKMNLAEIVGRQPTGVYLDWAFDLDRSMIVYSFDSETSR</sequence>